<comment type="caution">
    <text evidence="10">The sequence shown here is derived from an EMBL/GenBank/DDBJ whole genome shotgun (WGS) entry which is preliminary data.</text>
</comment>
<feature type="region of interest" description="Disordered" evidence="8">
    <location>
        <begin position="134"/>
        <end position="156"/>
    </location>
</feature>
<evidence type="ECO:0000256" key="6">
    <source>
        <dbReference type="ARBA" id="ARBA00023136"/>
    </source>
</evidence>
<keyword evidence="7" id="KW-0653">Protein transport</keyword>
<dbReference type="GO" id="GO:0022857">
    <property type="term" value="F:transmembrane transporter activity"/>
    <property type="evidence" value="ECO:0007669"/>
    <property type="project" value="InterPro"/>
</dbReference>
<evidence type="ECO:0000256" key="8">
    <source>
        <dbReference type="SAM" id="MobiDB-lite"/>
    </source>
</evidence>
<sequence>MNALMPARRAKPISLTALIDVVFILLMFFMLTSSFSQWVVLPLDSKAASHVASQDAPPPQLLVLKNDGSLMLASNGGDTSKSAPASQDFIDLDAAVVAIDNARALVVIPEADVVVQRIVDSMARLGTLNLPGLTLGQSLPAEEPTAVAEKTDAQHQ</sequence>
<evidence type="ECO:0000313" key="10">
    <source>
        <dbReference type="EMBL" id="MCY0966920.1"/>
    </source>
</evidence>
<reference evidence="10" key="1">
    <citation type="submission" date="2022-11" db="EMBL/GenBank/DDBJ databases">
        <title>Parathalassolutuus dongxingensis gen. nov., sp. nov., a novel member of family Oceanospirillaceae isolated from a coastal shrimp pond in Guangxi, China.</title>
        <authorList>
            <person name="Chen H."/>
        </authorList>
    </citation>
    <scope>NUCLEOTIDE SEQUENCE</scope>
    <source>
        <strain evidence="10">G-43</strain>
    </source>
</reference>
<accession>A0A9X3IU22</accession>
<keyword evidence="3" id="KW-1003">Cell membrane</keyword>
<evidence type="ECO:0000256" key="1">
    <source>
        <dbReference type="ARBA" id="ARBA00004162"/>
    </source>
</evidence>
<keyword evidence="7" id="KW-0813">Transport</keyword>
<dbReference type="AlphaFoldDB" id="A0A9X3IU22"/>
<dbReference type="GO" id="GO:0015031">
    <property type="term" value="P:protein transport"/>
    <property type="evidence" value="ECO:0007669"/>
    <property type="project" value="UniProtKB-KW"/>
</dbReference>
<dbReference type="PANTHER" id="PTHR30558">
    <property type="entry name" value="EXBD MEMBRANE COMPONENT OF PMF-DRIVEN MACROMOLECULE IMPORT SYSTEM"/>
    <property type="match status" value="1"/>
</dbReference>
<name>A0A9X3IU22_9GAMM</name>
<evidence type="ECO:0000256" key="3">
    <source>
        <dbReference type="ARBA" id="ARBA00022475"/>
    </source>
</evidence>
<keyword evidence="6 9" id="KW-0472">Membrane</keyword>
<keyword evidence="5 9" id="KW-1133">Transmembrane helix</keyword>
<keyword evidence="11" id="KW-1185">Reference proteome</keyword>
<proteinExistence type="inferred from homology"/>
<evidence type="ECO:0000256" key="2">
    <source>
        <dbReference type="ARBA" id="ARBA00005811"/>
    </source>
</evidence>
<dbReference type="RefSeq" id="WP_283175127.1">
    <property type="nucleotide sequence ID" value="NZ_JAPNOA010000058.1"/>
</dbReference>
<keyword evidence="4 7" id="KW-0812">Transmembrane</keyword>
<comment type="similarity">
    <text evidence="2 7">Belongs to the ExbD/TolR family.</text>
</comment>
<dbReference type="InterPro" id="IPR003400">
    <property type="entry name" value="ExbD"/>
</dbReference>
<evidence type="ECO:0000256" key="4">
    <source>
        <dbReference type="ARBA" id="ARBA00022692"/>
    </source>
</evidence>
<feature type="transmembrane region" description="Helical" evidence="9">
    <location>
        <begin position="12"/>
        <end position="31"/>
    </location>
</feature>
<gene>
    <name evidence="10" type="ORF">OUO13_17215</name>
</gene>
<comment type="subcellular location">
    <subcellularLocation>
        <location evidence="1">Cell membrane</location>
        <topology evidence="1">Single-pass membrane protein</topology>
    </subcellularLocation>
    <subcellularLocation>
        <location evidence="7">Cell membrane</location>
        <topology evidence="7">Single-pass type II membrane protein</topology>
    </subcellularLocation>
</comment>
<evidence type="ECO:0000256" key="7">
    <source>
        <dbReference type="RuleBase" id="RU003879"/>
    </source>
</evidence>
<protein>
    <submittedName>
        <fullName evidence="10">Biopolymer transporter ExbD</fullName>
    </submittedName>
</protein>
<evidence type="ECO:0000256" key="9">
    <source>
        <dbReference type="SAM" id="Phobius"/>
    </source>
</evidence>
<evidence type="ECO:0000256" key="5">
    <source>
        <dbReference type="ARBA" id="ARBA00022989"/>
    </source>
</evidence>
<dbReference type="EMBL" id="JAPNOA010000058">
    <property type="protein sequence ID" value="MCY0966920.1"/>
    <property type="molecule type" value="Genomic_DNA"/>
</dbReference>
<dbReference type="Pfam" id="PF02472">
    <property type="entry name" value="ExbD"/>
    <property type="match status" value="1"/>
</dbReference>
<dbReference type="GO" id="GO:0005886">
    <property type="term" value="C:plasma membrane"/>
    <property type="evidence" value="ECO:0007669"/>
    <property type="project" value="UniProtKB-SubCell"/>
</dbReference>
<dbReference type="PANTHER" id="PTHR30558:SF3">
    <property type="entry name" value="BIOPOLYMER TRANSPORT PROTEIN EXBD-RELATED"/>
    <property type="match status" value="1"/>
</dbReference>
<organism evidence="10 11">
    <name type="scientific">Parathalassolituus penaei</name>
    <dbReference type="NCBI Taxonomy" id="2997323"/>
    <lineage>
        <taxon>Bacteria</taxon>
        <taxon>Pseudomonadati</taxon>
        <taxon>Pseudomonadota</taxon>
        <taxon>Gammaproteobacteria</taxon>
        <taxon>Oceanospirillales</taxon>
        <taxon>Oceanospirillaceae</taxon>
        <taxon>Parathalassolituus</taxon>
    </lineage>
</organism>
<dbReference type="Proteomes" id="UP001150830">
    <property type="component" value="Unassembled WGS sequence"/>
</dbReference>
<evidence type="ECO:0000313" key="11">
    <source>
        <dbReference type="Proteomes" id="UP001150830"/>
    </source>
</evidence>